<dbReference type="InterPro" id="IPR009057">
    <property type="entry name" value="Homeodomain-like_sf"/>
</dbReference>
<protein>
    <recommendedName>
        <fullName evidence="3">HTH tetR-type domain-containing protein</fullName>
    </recommendedName>
</protein>
<dbReference type="InterPro" id="IPR041642">
    <property type="entry name" value="KstR_C"/>
</dbReference>
<feature type="DNA-binding region" description="H-T-H motif" evidence="2">
    <location>
        <begin position="30"/>
        <end position="49"/>
    </location>
</feature>
<dbReference type="RefSeq" id="WP_153343304.1">
    <property type="nucleotide sequence ID" value="NZ_WEGI01000007.1"/>
</dbReference>
<feature type="domain" description="HTH tetR-type" evidence="3">
    <location>
        <begin position="7"/>
        <end position="67"/>
    </location>
</feature>
<dbReference type="Pfam" id="PF00440">
    <property type="entry name" value="TetR_N"/>
    <property type="match status" value="1"/>
</dbReference>
<dbReference type="Proteomes" id="UP000431401">
    <property type="component" value="Unassembled WGS sequence"/>
</dbReference>
<dbReference type="EMBL" id="WEGI01000007">
    <property type="protein sequence ID" value="MQY27826.1"/>
    <property type="molecule type" value="Genomic_DNA"/>
</dbReference>
<dbReference type="PANTHER" id="PTHR30055:SF242">
    <property type="entry name" value="HTH-TYPE TRANSCRIPTIONAL REPRESSOR KSTR"/>
    <property type="match status" value="1"/>
</dbReference>
<evidence type="ECO:0000313" key="5">
    <source>
        <dbReference type="Proteomes" id="UP000431401"/>
    </source>
</evidence>
<gene>
    <name evidence="4" type="ORF">NRB56_34090</name>
</gene>
<reference evidence="4 5" key="1">
    <citation type="submission" date="2019-10" db="EMBL/GenBank/DDBJ databases">
        <title>Nocardia macrotermitis sp. nov. and Nocardia aurantia sp. nov., isolated from the gut of fungus growing-termite Macrotermes natalensis.</title>
        <authorList>
            <person name="Benndorf R."/>
            <person name="Schwitalla J."/>
            <person name="Martin K."/>
            <person name="De Beer W."/>
            <person name="Kaster A.-K."/>
            <person name="Vollmers J."/>
            <person name="Poulsen M."/>
            <person name="Beemelmanns C."/>
        </authorList>
    </citation>
    <scope>NUCLEOTIDE SEQUENCE [LARGE SCALE GENOMIC DNA]</scope>
    <source>
        <strain evidence="4 5">RB56</strain>
    </source>
</reference>
<sequence>MAGEQESETSQRILAVVLEALERGGYHGVHLQEVARIARVSLATVYKLFGTRDELIVAALAQWMAGASYADLTAPEPGESLYDGLMRLFRRVFEPWERSPRMLEAFHRARSGPSGNRLDAQGLIAVLPAAAAVLDGADPRYLEDIGYVLTNLSYGLIGRYVDGTIDITDILPTLDRAVYRLTADNADLATAAVVRRAESEPGASTQARP</sequence>
<dbReference type="PANTHER" id="PTHR30055">
    <property type="entry name" value="HTH-TYPE TRANSCRIPTIONAL REGULATOR RUTR"/>
    <property type="match status" value="1"/>
</dbReference>
<evidence type="ECO:0000259" key="3">
    <source>
        <dbReference type="PROSITE" id="PS50977"/>
    </source>
</evidence>
<proteinExistence type="predicted"/>
<name>A0A7K0DPY5_9NOCA</name>
<comment type="caution">
    <text evidence="4">The sequence shown here is derived from an EMBL/GenBank/DDBJ whole genome shotgun (WGS) entry which is preliminary data.</text>
</comment>
<organism evidence="4 5">
    <name type="scientific">Nocardia aurantia</name>
    <dbReference type="NCBI Taxonomy" id="2585199"/>
    <lineage>
        <taxon>Bacteria</taxon>
        <taxon>Bacillati</taxon>
        <taxon>Actinomycetota</taxon>
        <taxon>Actinomycetes</taxon>
        <taxon>Mycobacteriales</taxon>
        <taxon>Nocardiaceae</taxon>
        <taxon>Nocardia</taxon>
    </lineage>
</organism>
<dbReference type="SUPFAM" id="SSF46689">
    <property type="entry name" value="Homeodomain-like"/>
    <property type="match status" value="1"/>
</dbReference>
<evidence type="ECO:0000256" key="2">
    <source>
        <dbReference type="PROSITE-ProRule" id="PRU00335"/>
    </source>
</evidence>
<dbReference type="GO" id="GO:0000976">
    <property type="term" value="F:transcription cis-regulatory region binding"/>
    <property type="evidence" value="ECO:0007669"/>
    <property type="project" value="TreeGrafter"/>
</dbReference>
<evidence type="ECO:0000313" key="4">
    <source>
        <dbReference type="EMBL" id="MQY27826.1"/>
    </source>
</evidence>
<dbReference type="PROSITE" id="PS50977">
    <property type="entry name" value="HTH_TETR_2"/>
    <property type="match status" value="1"/>
</dbReference>
<evidence type="ECO:0000256" key="1">
    <source>
        <dbReference type="ARBA" id="ARBA00023125"/>
    </source>
</evidence>
<dbReference type="InterPro" id="IPR050109">
    <property type="entry name" value="HTH-type_TetR-like_transc_reg"/>
</dbReference>
<dbReference type="Pfam" id="PF17925">
    <property type="entry name" value="TetR_C_20"/>
    <property type="match status" value="1"/>
</dbReference>
<dbReference type="Gene3D" id="1.10.357.10">
    <property type="entry name" value="Tetracycline Repressor, domain 2"/>
    <property type="match status" value="1"/>
</dbReference>
<accession>A0A7K0DPY5</accession>
<dbReference type="AlphaFoldDB" id="A0A7K0DPY5"/>
<dbReference type="GO" id="GO:0003700">
    <property type="term" value="F:DNA-binding transcription factor activity"/>
    <property type="evidence" value="ECO:0007669"/>
    <property type="project" value="TreeGrafter"/>
</dbReference>
<dbReference type="InterPro" id="IPR001647">
    <property type="entry name" value="HTH_TetR"/>
</dbReference>
<dbReference type="OrthoDB" id="3212417at2"/>
<keyword evidence="5" id="KW-1185">Reference proteome</keyword>
<keyword evidence="1 2" id="KW-0238">DNA-binding</keyword>